<evidence type="ECO:0000259" key="1">
    <source>
        <dbReference type="Pfam" id="PF01636"/>
    </source>
</evidence>
<gene>
    <name evidence="2" type="ORF">PAECIP111802_01637</name>
</gene>
<evidence type="ECO:0000313" key="2">
    <source>
        <dbReference type="EMBL" id="CAG7630445.1"/>
    </source>
</evidence>
<dbReference type="EMBL" id="CAJVCE010000004">
    <property type="protein sequence ID" value="CAG7630445.1"/>
    <property type="molecule type" value="Genomic_DNA"/>
</dbReference>
<protein>
    <recommendedName>
        <fullName evidence="1">Aminoglycoside phosphotransferase domain-containing protein</fullName>
    </recommendedName>
</protein>
<organism evidence="2 3">
    <name type="scientific">Paenibacillus allorhizosphaerae</name>
    <dbReference type="NCBI Taxonomy" id="2849866"/>
    <lineage>
        <taxon>Bacteria</taxon>
        <taxon>Bacillati</taxon>
        <taxon>Bacillota</taxon>
        <taxon>Bacilli</taxon>
        <taxon>Bacillales</taxon>
        <taxon>Paenibacillaceae</taxon>
        <taxon>Paenibacillus</taxon>
    </lineage>
</organism>
<name>A0ABN7THT2_9BACL</name>
<dbReference type="RefSeq" id="WP_218097996.1">
    <property type="nucleotide sequence ID" value="NZ_CAJVCE010000004.1"/>
</dbReference>
<dbReference type="InterPro" id="IPR002575">
    <property type="entry name" value="Aminoglycoside_PTrfase"/>
</dbReference>
<reference evidence="2 3" key="1">
    <citation type="submission" date="2021-06" db="EMBL/GenBank/DDBJ databases">
        <authorList>
            <person name="Criscuolo A."/>
        </authorList>
    </citation>
    <scope>NUCLEOTIDE SEQUENCE [LARGE SCALE GENOMIC DNA]</scope>
    <source>
        <strain evidence="3">CIP 111802</strain>
    </source>
</reference>
<proteinExistence type="predicted"/>
<dbReference type="Pfam" id="PF01636">
    <property type="entry name" value="APH"/>
    <property type="match status" value="1"/>
</dbReference>
<evidence type="ECO:0000313" key="3">
    <source>
        <dbReference type="Proteomes" id="UP000730618"/>
    </source>
</evidence>
<dbReference type="Proteomes" id="UP000730618">
    <property type="component" value="Unassembled WGS sequence"/>
</dbReference>
<keyword evidence="3" id="KW-1185">Reference proteome</keyword>
<sequence length="288" mass="32756">MNDLITQIHWTEKTSVIDDLLHRTQEVDTNRLPAGLEAVVWEMRLGDSRFVLKNWNKESNPDVGFQYALLHALHEQGIAASVPFGWGYDAANHKVLVTSFDGSPVQPGKIRAFIDLAGLLLDLHKLSLDDFDPALHRKFDFIAYYYPRLHEHPDIQSVLSKLVANSGMQQNKMIHGDVYLGNLVEHQGRYTLIDWTNAQLGDPRYDAAWAAFLIRIYSGEEGYDVFLDAYLAGSGYSRAEMETFEAIACLRWVLLNRIADVPKPERTIDRVNHAIDANVHLNRELMVV</sequence>
<comment type="caution">
    <text evidence="2">The sequence shown here is derived from an EMBL/GenBank/DDBJ whole genome shotgun (WGS) entry which is preliminary data.</text>
</comment>
<accession>A0ABN7THT2</accession>
<feature type="domain" description="Aminoglycoside phosphotransferase" evidence="1">
    <location>
        <begin position="31"/>
        <end position="239"/>
    </location>
</feature>